<name>A0ABQ2WKD2_9ALTE</name>
<proteinExistence type="inferred from homology"/>
<feature type="transmembrane region" description="Helical" evidence="6">
    <location>
        <begin position="54"/>
        <end position="74"/>
    </location>
</feature>
<dbReference type="PIRSF" id="PIRSF005859">
    <property type="entry name" value="PBR"/>
    <property type="match status" value="1"/>
</dbReference>
<evidence type="ECO:0000256" key="1">
    <source>
        <dbReference type="ARBA" id="ARBA00004141"/>
    </source>
</evidence>
<evidence type="ECO:0000256" key="4">
    <source>
        <dbReference type="ARBA" id="ARBA00022989"/>
    </source>
</evidence>
<evidence type="ECO:0000313" key="7">
    <source>
        <dbReference type="EMBL" id="GGW56120.1"/>
    </source>
</evidence>
<evidence type="ECO:0000256" key="6">
    <source>
        <dbReference type="SAM" id="Phobius"/>
    </source>
</evidence>
<dbReference type="RefSeq" id="WP_189481201.1">
    <property type="nucleotide sequence ID" value="NZ_BMYR01000003.1"/>
</dbReference>
<comment type="caution">
    <text evidence="7">The sequence shown here is derived from an EMBL/GenBank/DDBJ whole genome shotgun (WGS) entry which is preliminary data.</text>
</comment>
<comment type="subcellular location">
    <subcellularLocation>
        <location evidence="1">Membrane</location>
        <topology evidence="1">Multi-pass membrane protein</topology>
    </subcellularLocation>
</comment>
<gene>
    <name evidence="7" type="primary">tspO</name>
    <name evidence="7" type="ORF">GCM10008111_10370</name>
</gene>
<dbReference type="PANTHER" id="PTHR10057">
    <property type="entry name" value="PERIPHERAL-TYPE BENZODIAZEPINE RECEPTOR"/>
    <property type="match status" value="1"/>
</dbReference>
<dbReference type="PANTHER" id="PTHR10057:SF0">
    <property type="entry name" value="TRANSLOCATOR PROTEIN"/>
    <property type="match status" value="1"/>
</dbReference>
<dbReference type="Gene3D" id="1.20.1260.100">
    <property type="entry name" value="TspO/MBR protein"/>
    <property type="match status" value="1"/>
</dbReference>
<dbReference type="InterPro" id="IPR038330">
    <property type="entry name" value="TspO/MBR-related_sf"/>
</dbReference>
<comment type="similarity">
    <text evidence="2">Belongs to the TspO/BZRP family.</text>
</comment>
<keyword evidence="8" id="KW-1185">Reference proteome</keyword>
<evidence type="ECO:0000256" key="5">
    <source>
        <dbReference type="ARBA" id="ARBA00023136"/>
    </source>
</evidence>
<feature type="transmembrane region" description="Helical" evidence="6">
    <location>
        <begin position="138"/>
        <end position="159"/>
    </location>
</feature>
<dbReference type="EMBL" id="BMYR01000003">
    <property type="protein sequence ID" value="GGW56120.1"/>
    <property type="molecule type" value="Genomic_DNA"/>
</dbReference>
<reference evidence="8" key="1">
    <citation type="journal article" date="2019" name="Int. J. Syst. Evol. Microbiol.">
        <title>The Global Catalogue of Microorganisms (GCM) 10K type strain sequencing project: providing services to taxonomists for standard genome sequencing and annotation.</title>
        <authorList>
            <consortium name="The Broad Institute Genomics Platform"/>
            <consortium name="The Broad Institute Genome Sequencing Center for Infectious Disease"/>
            <person name="Wu L."/>
            <person name="Ma J."/>
        </authorList>
    </citation>
    <scope>NUCLEOTIDE SEQUENCE [LARGE SCALE GENOMIC DNA]</scope>
    <source>
        <strain evidence="8">KCTC 23723</strain>
    </source>
</reference>
<evidence type="ECO:0000313" key="8">
    <source>
        <dbReference type="Proteomes" id="UP000634667"/>
    </source>
</evidence>
<accession>A0ABQ2WKD2</accession>
<dbReference type="Pfam" id="PF03073">
    <property type="entry name" value="TspO_MBR"/>
    <property type="match status" value="1"/>
</dbReference>
<dbReference type="CDD" id="cd15904">
    <property type="entry name" value="TSPO_MBR"/>
    <property type="match status" value="1"/>
</dbReference>
<evidence type="ECO:0000256" key="3">
    <source>
        <dbReference type="ARBA" id="ARBA00022692"/>
    </source>
</evidence>
<feature type="transmembrane region" description="Helical" evidence="6">
    <location>
        <begin position="110"/>
        <end position="131"/>
    </location>
</feature>
<protein>
    <submittedName>
        <fullName evidence="7">Tryptophan-rich sensory protein</fullName>
    </submittedName>
</protein>
<keyword evidence="3 6" id="KW-0812">Transmembrane</keyword>
<organism evidence="7 8">
    <name type="scientific">Alishewanella tabrizica</name>
    <dbReference type="NCBI Taxonomy" id="671278"/>
    <lineage>
        <taxon>Bacteria</taxon>
        <taxon>Pseudomonadati</taxon>
        <taxon>Pseudomonadota</taxon>
        <taxon>Gammaproteobacteria</taxon>
        <taxon>Alteromonadales</taxon>
        <taxon>Alteromonadaceae</taxon>
        <taxon>Alishewanella</taxon>
    </lineage>
</organism>
<keyword evidence="5 6" id="KW-0472">Membrane</keyword>
<feature type="transmembrane region" description="Helical" evidence="6">
    <location>
        <begin position="12"/>
        <end position="34"/>
    </location>
</feature>
<dbReference type="InterPro" id="IPR004307">
    <property type="entry name" value="TspO_MBR"/>
</dbReference>
<dbReference type="Proteomes" id="UP000634667">
    <property type="component" value="Unassembled WGS sequence"/>
</dbReference>
<sequence>MPVSVYTKRQQWLALLLIILVTFCAAAIGSIGSLNAPQFYRELSLPTWAPPGWLFGPVWTLLYSMMAFAAWLVWRTAALGNTSRALQLYALQLGLNALWSWLFFAWYLGAAAFLEIILLWLAIITTMRSFYLHSRLACWLLLPYLLWVSFATLLTFSIWQRNPQLL</sequence>
<keyword evidence="4 6" id="KW-1133">Transmembrane helix</keyword>
<evidence type="ECO:0000256" key="2">
    <source>
        <dbReference type="ARBA" id="ARBA00007524"/>
    </source>
</evidence>